<dbReference type="InterPro" id="IPR001424">
    <property type="entry name" value="SOD_Cu_Zn_dom"/>
</dbReference>
<dbReference type="PROSITE" id="PS51257">
    <property type="entry name" value="PROKAR_LIPOPROTEIN"/>
    <property type="match status" value="1"/>
</dbReference>
<keyword evidence="2" id="KW-0732">Signal</keyword>
<dbReference type="InterPro" id="IPR036423">
    <property type="entry name" value="SOD-like_Cu/Zn_dom_sf"/>
</dbReference>
<dbReference type="SUPFAM" id="SSF49329">
    <property type="entry name" value="Cu,Zn superoxide dismutase-like"/>
    <property type="match status" value="1"/>
</dbReference>
<dbReference type="Pfam" id="PF00080">
    <property type="entry name" value="Sod_Cu"/>
    <property type="match status" value="1"/>
</dbReference>
<evidence type="ECO:0000313" key="4">
    <source>
        <dbReference type="EMBL" id="KAF1023873.1"/>
    </source>
</evidence>
<evidence type="ECO:0000256" key="1">
    <source>
        <dbReference type="ARBA" id="ARBA00010457"/>
    </source>
</evidence>
<organism evidence="4 5">
    <name type="scientific">Paracidovorax wautersii</name>
    <dbReference type="NCBI Taxonomy" id="1177982"/>
    <lineage>
        <taxon>Bacteria</taxon>
        <taxon>Pseudomonadati</taxon>
        <taxon>Pseudomonadota</taxon>
        <taxon>Betaproteobacteria</taxon>
        <taxon>Burkholderiales</taxon>
        <taxon>Comamonadaceae</taxon>
        <taxon>Paracidovorax</taxon>
    </lineage>
</organism>
<reference evidence="5" key="1">
    <citation type="journal article" date="2020" name="MBio">
        <title>Horizontal gene transfer to a defensive symbiont with a reduced genome amongst a multipartite beetle microbiome.</title>
        <authorList>
            <person name="Waterworth S.C."/>
            <person name="Florez L.V."/>
            <person name="Rees E.R."/>
            <person name="Hertweck C."/>
            <person name="Kaltenpoth M."/>
            <person name="Kwan J.C."/>
        </authorList>
    </citation>
    <scope>NUCLEOTIDE SEQUENCE [LARGE SCALE GENOMIC DNA]</scope>
</reference>
<comment type="caution">
    <text evidence="4">The sequence shown here is derived from an EMBL/GenBank/DDBJ whole genome shotgun (WGS) entry which is preliminary data.</text>
</comment>
<evidence type="ECO:0000313" key="5">
    <source>
        <dbReference type="Proteomes" id="UP000461670"/>
    </source>
</evidence>
<dbReference type="NCBIfam" id="NF047632">
    <property type="entry name" value="SodCCaul"/>
    <property type="match status" value="1"/>
</dbReference>
<evidence type="ECO:0000256" key="2">
    <source>
        <dbReference type="SAM" id="SignalP"/>
    </source>
</evidence>
<dbReference type="EMBL" id="WNDQ01000002">
    <property type="protein sequence ID" value="KAF1023873.1"/>
    <property type="molecule type" value="Genomic_DNA"/>
</dbReference>
<feature type="signal peptide" evidence="2">
    <location>
        <begin position="1"/>
        <end position="21"/>
    </location>
</feature>
<gene>
    <name evidence="4" type="primary">sodC</name>
    <name evidence="4" type="ORF">GAK30_00239</name>
</gene>
<dbReference type="CDD" id="cd00305">
    <property type="entry name" value="Cu-Zn_Superoxide_Dismutase"/>
    <property type="match status" value="1"/>
</dbReference>
<dbReference type="GO" id="GO:0006801">
    <property type="term" value="P:superoxide metabolic process"/>
    <property type="evidence" value="ECO:0007669"/>
    <property type="project" value="InterPro"/>
</dbReference>
<feature type="chain" id="PRO_5030639352" evidence="2">
    <location>
        <begin position="22"/>
        <end position="176"/>
    </location>
</feature>
<name>A0A7V8JRU1_9BURK</name>
<dbReference type="InterPro" id="IPR024134">
    <property type="entry name" value="SOD_Cu/Zn_/chaperone"/>
</dbReference>
<proteinExistence type="inferred from homology"/>
<accession>A0A7V8JRU1</accession>
<dbReference type="PANTHER" id="PTHR10003">
    <property type="entry name" value="SUPEROXIDE DISMUTASE CU-ZN -RELATED"/>
    <property type="match status" value="1"/>
</dbReference>
<evidence type="ECO:0000259" key="3">
    <source>
        <dbReference type="Pfam" id="PF00080"/>
    </source>
</evidence>
<dbReference type="Gene3D" id="2.60.40.200">
    <property type="entry name" value="Superoxide dismutase, copper/zinc binding domain"/>
    <property type="match status" value="1"/>
</dbReference>
<feature type="domain" description="Superoxide dismutase copper/zinc binding" evidence="3">
    <location>
        <begin position="41"/>
        <end position="173"/>
    </location>
</feature>
<dbReference type="GO" id="GO:0005507">
    <property type="term" value="F:copper ion binding"/>
    <property type="evidence" value="ECO:0007669"/>
    <property type="project" value="InterPro"/>
</dbReference>
<comment type="similarity">
    <text evidence="1">Belongs to the Cu-Zn superoxide dismutase family.</text>
</comment>
<protein>
    <submittedName>
        <fullName evidence="4">Superoxide dismutase [Cu-Zn]</fullName>
    </submittedName>
</protein>
<dbReference type="AlphaFoldDB" id="A0A7V8JRU1"/>
<dbReference type="Proteomes" id="UP000461670">
    <property type="component" value="Unassembled WGS sequence"/>
</dbReference>
<sequence length="176" mass="17776">MKPLRTFAAALGVGLACAAAAAQTADAVQAELKNASGARIGTVTATATPKGVLLRIEATGLPPGWHGAHFHEKADCSDAAFTRSGGHVHGDGKLVHGLLNPEANDAGDLPNLYVAADGSARVELYSTLVALREGAAGRVPLLDADGAALVIHANPDDYQSQPIGGAGARIACAELR</sequence>